<gene>
    <name evidence="1" type="ORF">E2C01_068439</name>
</gene>
<dbReference type="AlphaFoldDB" id="A0A5B7HVT9"/>
<sequence length="219" mass="24439">MICLTRPANLGKMVLPPPVPHNAGPATHASAASRQSCIFFVLSPELRLTCLHSLLLNLDSITTSQIVPHSSVYFSLPAAILIMLKFPARLNFLLFLALFLFTHSVCRRDNFGTLSSARASQKCLPFMVTQLDWPPALLHLPLILLTSQRIHFSPFSSRSYCLHYPLSSYPPTGSSSFFPCPYRLLFSLQPSPRQSNTATLHPIQQLHQCHSRPMLTTTN</sequence>
<evidence type="ECO:0000313" key="1">
    <source>
        <dbReference type="EMBL" id="MPC74093.1"/>
    </source>
</evidence>
<name>A0A5B7HVT9_PORTR</name>
<proteinExistence type="predicted"/>
<dbReference type="Proteomes" id="UP000324222">
    <property type="component" value="Unassembled WGS sequence"/>
</dbReference>
<keyword evidence="2" id="KW-1185">Reference proteome</keyword>
<organism evidence="1 2">
    <name type="scientific">Portunus trituberculatus</name>
    <name type="common">Swimming crab</name>
    <name type="synonym">Neptunus trituberculatus</name>
    <dbReference type="NCBI Taxonomy" id="210409"/>
    <lineage>
        <taxon>Eukaryota</taxon>
        <taxon>Metazoa</taxon>
        <taxon>Ecdysozoa</taxon>
        <taxon>Arthropoda</taxon>
        <taxon>Crustacea</taxon>
        <taxon>Multicrustacea</taxon>
        <taxon>Malacostraca</taxon>
        <taxon>Eumalacostraca</taxon>
        <taxon>Eucarida</taxon>
        <taxon>Decapoda</taxon>
        <taxon>Pleocyemata</taxon>
        <taxon>Brachyura</taxon>
        <taxon>Eubrachyura</taxon>
        <taxon>Portunoidea</taxon>
        <taxon>Portunidae</taxon>
        <taxon>Portuninae</taxon>
        <taxon>Portunus</taxon>
    </lineage>
</organism>
<reference evidence="1 2" key="1">
    <citation type="submission" date="2019-05" db="EMBL/GenBank/DDBJ databases">
        <title>Another draft genome of Portunus trituberculatus and its Hox gene families provides insights of decapod evolution.</title>
        <authorList>
            <person name="Jeong J.-H."/>
            <person name="Song I."/>
            <person name="Kim S."/>
            <person name="Choi T."/>
            <person name="Kim D."/>
            <person name="Ryu S."/>
            <person name="Kim W."/>
        </authorList>
    </citation>
    <scope>NUCLEOTIDE SEQUENCE [LARGE SCALE GENOMIC DNA]</scope>
    <source>
        <tissue evidence="1">Muscle</tissue>
    </source>
</reference>
<accession>A0A5B7HVT9</accession>
<dbReference type="EMBL" id="VSRR010038227">
    <property type="protein sequence ID" value="MPC74093.1"/>
    <property type="molecule type" value="Genomic_DNA"/>
</dbReference>
<protein>
    <submittedName>
        <fullName evidence="1">Uncharacterized protein</fullName>
    </submittedName>
</protein>
<evidence type="ECO:0000313" key="2">
    <source>
        <dbReference type="Proteomes" id="UP000324222"/>
    </source>
</evidence>
<comment type="caution">
    <text evidence="1">The sequence shown here is derived from an EMBL/GenBank/DDBJ whole genome shotgun (WGS) entry which is preliminary data.</text>
</comment>